<organism evidence="1 2">
    <name type="scientific">Fontibacter flavus</name>
    <dbReference type="NCBI Taxonomy" id="654838"/>
    <lineage>
        <taxon>Bacteria</taxon>
        <taxon>Pseudomonadati</taxon>
        <taxon>Bacteroidota</taxon>
        <taxon>Cytophagia</taxon>
        <taxon>Cytophagales</taxon>
        <taxon>Cyclobacteriaceae</taxon>
        <taxon>Fontibacter</taxon>
    </lineage>
</organism>
<comment type="caution">
    <text evidence="1">The sequence shown here is derived from an EMBL/GenBank/DDBJ whole genome shotgun (WGS) entry which is preliminary data.</text>
</comment>
<gene>
    <name evidence="1" type="ORF">ACFFIP_13150</name>
</gene>
<reference evidence="1 2" key="1">
    <citation type="submission" date="2024-09" db="EMBL/GenBank/DDBJ databases">
        <authorList>
            <person name="Sun Q."/>
            <person name="Mori K."/>
        </authorList>
    </citation>
    <scope>NUCLEOTIDE SEQUENCE [LARGE SCALE GENOMIC DNA]</scope>
    <source>
        <strain evidence="1 2">CCM 7650</strain>
    </source>
</reference>
<evidence type="ECO:0008006" key="3">
    <source>
        <dbReference type="Google" id="ProtNLM"/>
    </source>
</evidence>
<dbReference type="Proteomes" id="UP001589797">
    <property type="component" value="Unassembled WGS sequence"/>
</dbReference>
<proteinExistence type="predicted"/>
<sequence>MPEKNYISLDYSFKSELGDIQERRYIQEVLLTINLMDENGGKVEKIGHAVFFVLHIDHAIDDNYPIFQVLDGYSEYLSRHLLEIIDLDMEEFAEDIQEYYQSSFYNTNVCVIQELSIFPKFRGYDLGAKAIKDIIFHFGKSFGLCVLQPHPIQFDPALEMKLDIEKMGIVDLEKDEALAFEKLRNYYLRMGFEAIEGFEEVLFFNPIFQNDAIDQISLDEDPF</sequence>
<evidence type="ECO:0000313" key="1">
    <source>
        <dbReference type="EMBL" id="MFC0263633.1"/>
    </source>
</evidence>
<keyword evidence="2" id="KW-1185">Reference proteome</keyword>
<evidence type="ECO:0000313" key="2">
    <source>
        <dbReference type="Proteomes" id="UP001589797"/>
    </source>
</evidence>
<dbReference type="EMBL" id="JBHLWI010000037">
    <property type="protein sequence ID" value="MFC0263633.1"/>
    <property type="molecule type" value="Genomic_DNA"/>
</dbReference>
<protein>
    <recommendedName>
        <fullName evidence="3">N-acetyltransferase domain-containing protein</fullName>
    </recommendedName>
</protein>
<name>A0ABV6FUT0_9BACT</name>
<dbReference type="RefSeq" id="WP_382388119.1">
    <property type="nucleotide sequence ID" value="NZ_JBHLWI010000037.1"/>
</dbReference>
<accession>A0ABV6FUT0</accession>